<dbReference type="InterPro" id="IPR004604">
    <property type="entry name" value="DNA_recomb/repair_RecN"/>
</dbReference>
<dbReference type="Proteomes" id="UP001226867">
    <property type="component" value="Unassembled WGS sequence"/>
</dbReference>
<dbReference type="PANTHER" id="PTHR11059:SF0">
    <property type="entry name" value="DNA REPAIR PROTEIN RECN"/>
    <property type="match status" value="1"/>
</dbReference>
<dbReference type="CDD" id="cd03241">
    <property type="entry name" value="ABC_RecN"/>
    <property type="match status" value="2"/>
</dbReference>
<dbReference type="NCBIfam" id="TIGR00634">
    <property type="entry name" value="recN"/>
    <property type="match status" value="1"/>
</dbReference>
<comment type="similarity">
    <text evidence="2 9">Belongs to the RecN family.</text>
</comment>
<proteinExistence type="inferred from homology"/>
<evidence type="ECO:0000256" key="6">
    <source>
        <dbReference type="ARBA" id="ARBA00022840"/>
    </source>
</evidence>
<evidence type="ECO:0000313" key="12">
    <source>
        <dbReference type="Proteomes" id="UP001226867"/>
    </source>
</evidence>
<dbReference type="EMBL" id="JAUSRO010000002">
    <property type="protein sequence ID" value="MDP9898448.1"/>
    <property type="molecule type" value="Genomic_DNA"/>
</dbReference>
<evidence type="ECO:0000256" key="7">
    <source>
        <dbReference type="ARBA" id="ARBA00023204"/>
    </source>
</evidence>
<organism evidence="11 12">
    <name type="scientific">Variovorax ginsengisoli</name>
    <dbReference type="NCBI Taxonomy" id="363844"/>
    <lineage>
        <taxon>Bacteria</taxon>
        <taxon>Pseudomonadati</taxon>
        <taxon>Pseudomonadota</taxon>
        <taxon>Betaproteobacteria</taxon>
        <taxon>Burkholderiales</taxon>
        <taxon>Comamonadaceae</taxon>
        <taxon>Variovorax</taxon>
    </lineage>
</organism>
<keyword evidence="7 9" id="KW-0234">DNA repair</keyword>
<dbReference type="Pfam" id="PF02463">
    <property type="entry name" value="SMC_N"/>
    <property type="match status" value="1"/>
</dbReference>
<keyword evidence="5 9" id="KW-0227">DNA damage</keyword>
<sequence>MALRRIALRDFVIVRALELDLSTGFSVLTGETGAGKSILIDALQLALGNRADAGAVREGAERLDVSAEFDADPALADWLDAGGFEPGDALLLRRTVDLQGRSRGWINGSPATATQLRELGDRLLDIHGQHAWQSLTRPEAVRGLLDAYAGVDAGTLDEVWQLWRQALGALETARAAQDTLQRERERLQWQIAEVAKLAPGADEWDELSTNHQRISNAQALIDAAEGARHALEDDDGGALAALTRATTLLQNCEHIEPEFKTLGEVLASAVAQAADAAHSLHGYLRHADADPRDLAELDERMGLWMSLARRYKRTPADLPALLAGWQAELQTLDAQSDLDALERAERAAEQRYMKEAKALGKTRKLAAPRLSQAVTLAMQDLGMQGGRFEVTLQPLAQPGRAGLEDVAFLVSGHTGSTPRPIGKVASGGELSRIALAIAVTTSELGAAQTLIFDEVDSGVGGAVAETVGRLMQQLGRDRQVLAVTHLPQVAGCADHHLLVAKHQTRGATDGGARTESSVTVLDGEGRVREMARMLGGERVSATTLAHAREMLGKPTAGVTP</sequence>
<dbReference type="RefSeq" id="WP_307688266.1">
    <property type="nucleotide sequence ID" value="NZ_JAUSRO010000002.1"/>
</dbReference>
<evidence type="ECO:0000256" key="8">
    <source>
        <dbReference type="ARBA" id="ARBA00033408"/>
    </source>
</evidence>
<protein>
    <recommendedName>
        <fullName evidence="3 9">DNA repair protein RecN</fullName>
    </recommendedName>
    <alternativeName>
        <fullName evidence="8 9">Recombination protein N</fullName>
    </alternativeName>
</protein>
<dbReference type="PIRSF" id="PIRSF003128">
    <property type="entry name" value="RecN"/>
    <property type="match status" value="1"/>
</dbReference>
<evidence type="ECO:0000256" key="5">
    <source>
        <dbReference type="ARBA" id="ARBA00022763"/>
    </source>
</evidence>
<evidence type="ECO:0000256" key="4">
    <source>
        <dbReference type="ARBA" id="ARBA00022741"/>
    </source>
</evidence>
<dbReference type="PANTHER" id="PTHR11059">
    <property type="entry name" value="DNA REPAIR PROTEIN RECN"/>
    <property type="match status" value="1"/>
</dbReference>
<keyword evidence="12" id="KW-1185">Reference proteome</keyword>
<name>A0ABT9S275_9BURK</name>
<comment type="function">
    <text evidence="1 9">May be involved in recombinational repair of damaged DNA.</text>
</comment>
<evidence type="ECO:0000256" key="3">
    <source>
        <dbReference type="ARBA" id="ARBA00021315"/>
    </source>
</evidence>
<reference evidence="11 12" key="1">
    <citation type="submission" date="2023-07" db="EMBL/GenBank/DDBJ databases">
        <title>Sorghum-associated microbial communities from plants grown in Nebraska, USA.</title>
        <authorList>
            <person name="Schachtman D."/>
        </authorList>
    </citation>
    <scope>NUCLEOTIDE SEQUENCE [LARGE SCALE GENOMIC DNA]</scope>
    <source>
        <strain evidence="11 12">DS1607</strain>
    </source>
</reference>
<gene>
    <name evidence="11" type="ORF">J2W36_000683</name>
</gene>
<evidence type="ECO:0000313" key="11">
    <source>
        <dbReference type="EMBL" id="MDP9898448.1"/>
    </source>
</evidence>
<dbReference type="InterPro" id="IPR003395">
    <property type="entry name" value="RecF/RecN/SMC_N"/>
</dbReference>
<evidence type="ECO:0000256" key="9">
    <source>
        <dbReference type="PIRNR" id="PIRNR003128"/>
    </source>
</evidence>
<accession>A0ABT9S275</accession>
<dbReference type="SUPFAM" id="SSF52540">
    <property type="entry name" value="P-loop containing nucleoside triphosphate hydrolases"/>
    <property type="match status" value="1"/>
</dbReference>
<keyword evidence="6" id="KW-0067">ATP-binding</keyword>
<comment type="caution">
    <text evidence="11">The sequence shown here is derived from an EMBL/GenBank/DDBJ whole genome shotgun (WGS) entry which is preliminary data.</text>
</comment>
<dbReference type="Gene3D" id="3.40.50.300">
    <property type="entry name" value="P-loop containing nucleotide triphosphate hydrolases"/>
    <property type="match status" value="2"/>
</dbReference>
<dbReference type="InterPro" id="IPR027417">
    <property type="entry name" value="P-loop_NTPase"/>
</dbReference>
<evidence type="ECO:0000259" key="10">
    <source>
        <dbReference type="Pfam" id="PF02463"/>
    </source>
</evidence>
<dbReference type="NCBIfam" id="NF008121">
    <property type="entry name" value="PRK10869.1"/>
    <property type="match status" value="1"/>
</dbReference>
<feature type="domain" description="RecF/RecN/SMC N-terminal" evidence="10">
    <location>
        <begin position="3"/>
        <end position="502"/>
    </location>
</feature>
<evidence type="ECO:0000256" key="2">
    <source>
        <dbReference type="ARBA" id="ARBA00009441"/>
    </source>
</evidence>
<keyword evidence="4" id="KW-0547">Nucleotide-binding</keyword>
<evidence type="ECO:0000256" key="1">
    <source>
        <dbReference type="ARBA" id="ARBA00003618"/>
    </source>
</evidence>